<dbReference type="AlphaFoldDB" id="D7FQI4"/>
<feature type="compositionally biased region" description="Pro residues" evidence="1">
    <location>
        <begin position="149"/>
        <end position="159"/>
    </location>
</feature>
<feature type="region of interest" description="Disordered" evidence="1">
    <location>
        <begin position="1"/>
        <end position="20"/>
    </location>
</feature>
<evidence type="ECO:0008006" key="4">
    <source>
        <dbReference type="Google" id="ProtNLM"/>
    </source>
</evidence>
<accession>D7FQI4</accession>
<feature type="compositionally biased region" description="Gly residues" evidence="1">
    <location>
        <begin position="177"/>
        <end position="186"/>
    </location>
</feature>
<proteinExistence type="predicted"/>
<dbReference type="InParanoid" id="D7FQI4"/>
<organism evidence="2 3">
    <name type="scientific">Ectocarpus siliculosus</name>
    <name type="common">Brown alga</name>
    <name type="synonym">Conferva siliculosa</name>
    <dbReference type="NCBI Taxonomy" id="2880"/>
    <lineage>
        <taxon>Eukaryota</taxon>
        <taxon>Sar</taxon>
        <taxon>Stramenopiles</taxon>
        <taxon>Ochrophyta</taxon>
        <taxon>PX clade</taxon>
        <taxon>Phaeophyceae</taxon>
        <taxon>Ectocarpales</taxon>
        <taxon>Ectocarpaceae</taxon>
        <taxon>Ectocarpus</taxon>
    </lineage>
</organism>
<evidence type="ECO:0000313" key="2">
    <source>
        <dbReference type="EMBL" id="CBJ30579.1"/>
    </source>
</evidence>
<reference evidence="2 3" key="1">
    <citation type="journal article" date="2010" name="Nature">
        <title>The Ectocarpus genome and the independent evolution of multicellularity in brown algae.</title>
        <authorList>
            <person name="Cock J.M."/>
            <person name="Sterck L."/>
            <person name="Rouze P."/>
            <person name="Scornet D."/>
            <person name="Allen A.E."/>
            <person name="Amoutzias G."/>
            <person name="Anthouard V."/>
            <person name="Artiguenave F."/>
            <person name="Aury J.M."/>
            <person name="Badger J.H."/>
            <person name="Beszteri B."/>
            <person name="Billiau K."/>
            <person name="Bonnet E."/>
            <person name="Bothwell J.H."/>
            <person name="Bowler C."/>
            <person name="Boyen C."/>
            <person name="Brownlee C."/>
            <person name="Carrano C.J."/>
            <person name="Charrier B."/>
            <person name="Cho G.Y."/>
            <person name="Coelho S.M."/>
            <person name="Collen J."/>
            <person name="Corre E."/>
            <person name="Da Silva C."/>
            <person name="Delage L."/>
            <person name="Delaroque N."/>
            <person name="Dittami S.M."/>
            <person name="Doulbeau S."/>
            <person name="Elias M."/>
            <person name="Farnham G."/>
            <person name="Gachon C.M."/>
            <person name="Gschloessl B."/>
            <person name="Heesch S."/>
            <person name="Jabbari K."/>
            <person name="Jubin C."/>
            <person name="Kawai H."/>
            <person name="Kimura K."/>
            <person name="Kloareg B."/>
            <person name="Kupper F.C."/>
            <person name="Lang D."/>
            <person name="Le Bail A."/>
            <person name="Leblanc C."/>
            <person name="Lerouge P."/>
            <person name="Lohr M."/>
            <person name="Lopez P.J."/>
            <person name="Martens C."/>
            <person name="Maumus F."/>
            <person name="Michel G."/>
            <person name="Miranda-Saavedra D."/>
            <person name="Morales J."/>
            <person name="Moreau H."/>
            <person name="Motomura T."/>
            <person name="Nagasato C."/>
            <person name="Napoli C.A."/>
            <person name="Nelson D.R."/>
            <person name="Nyvall-Collen P."/>
            <person name="Peters A.F."/>
            <person name="Pommier C."/>
            <person name="Potin P."/>
            <person name="Poulain J."/>
            <person name="Quesneville H."/>
            <person name="Read B."/>
            <person name="Rensing S.A."/>
            <person name="Ritter A."/>
            <person name="Rousvoal S."/>
            <person name="Samanta M."/>
            <person name="Samson G."/>
            <person name="Schroeder D.C."/>
            <person name="Segurens B."/>
            <person name="Strittmatter M."/>
            <person name="Tonon T."/>
            <person name="Tregear J.W."/>
            <person name="Valentin K."/>
            <person name="von Dassow P."/>
            <person name="Yamagishi T."/>
            <person name="Van de Peer Y."/>
            <person name="Wincker P."/>
        </authorList>
    </citation>
    <scope>NUCLEOTIDE SEQUENCE [LARGE SCALE GENOMIC DNA]</scope>
    <source>
        <strain evidence="3">Ec32 / CCAP1310/4</strain>
    </source>
</reference>
<gene>
    <name evidence="2" type="ORF">Esi_0203_0001</name>
</gene>
<keyword evidence="3" id="KW-1185">Reference proteome</keyword>
<name>D7FQI4_ECTSI</name>
<dbReference type="EMBL" id="FN649727">
    <property type="protein sequence ID" value="CBJ30579.1"/>
    <property type="molecule type" value="Genomic_DNA"/>
</dbReference>
<protein>
    <recommendedName>
        <fullName evidence="4">PDZ domain-containing protein</fullName>
    </recommendedName>
</protein>
<dbReference type="Proteomes" id="UP000002630">
    <property type="component" value="Linkage Group LG02"/>
</dbReference>
<evidence type="ECO:0000313" key="3">
    <source>
        <dbReference type="Proteomes" id="UP000002630"/>
    </source>
</evidence>
<sequence>MEDGKGNVGMDPDMDDDSDDEVSLLVVDEDELNTTLNEAGIQVKVDAEGSSVEVSVLSEDVSTFLMFAPEEEYLGAKVTGFVPREDGGLSALEMHGQLLEGDVLTHLNGSNARLLDFTDILKACRGPDRGGLPRPLVMKFSRSEALSPPASPAPSPPASPTAERGQAAAVTSKTDAAGGGASGGGGATSGASSLLADLDDFMGGLSLPGGEARIPGMSHIKGSRCLKSDTVQRCTKHMCTANNLVTVDAPFEVSPSARFNACVNASFFHICSLF</sequence>
<feature type="region of interest" description="Disordered" evidence="1">
    <location>
        <begin position="143"/>
        <end position="186"/>
    </location>
</feature>
<dbReference type="EMBL" id="FN648380">
    <property type="protein sequence ID" value="CBJ30579.1"/>
    <property type="molecule type" value="Genomic_DNA"/>
</dbReference>
<evidence type="ECO:0000256" key="1">
    <source>
        <dbReference type="SAM" id="MobiDB-lite"/>
    </source>
</evidence>